<comment type="similarity">
    <text evidence="1">Belongs to the TTC38 family.</text>
</comment>
<dbReference type="PANTHER" id="PTHR16263:SF4">
    <property type="entry name" value="TETRATRICOPEPTIDE REPEAT PROTEIN 38"/>
    <property type="match status" value="1"/>
</dbReference>
<keyword evidence="6" id="KW-1185">Reference proteome</keyword>
<keyword evidence="3" id="KW-0677">Repeat</keyword>
<dbReference type="OrthoDB" id="1427555at2759"/>
<protein>
    <recommendedName>
        <fullName evidence="2">Tetratricopeptide repeat protein 38</fullName>
    </recommendedName>
</protein>
<evidence type="ECO:0000256" key="1">
    <source>
        <dbReference type="ARBA" id="ARBA00005857"/>
    </source>
</evidence>
<dbReference type="PANTHER" id="PTHR16263">
    <property type="entry name" value="TETRATRICOPEPTIDE REPEAT PROTEIN 38"/>
    <property type="match status" value="1"/>
</dbReference>
<comment type="caution">
    <text evidence="5">The sequence shown here is derived from an EMBL/GenBank/DDBJ whole genome shotgun (WGS) entry which is preliminary data.</text>
</comment>
<accession>A0A9Q1CV84</accession>
<dbReference type="InterPro" id="IPR033891">
    <property type="entry name" value="TTC38"/>
</dbReference>
<gene>
    <name evidence="5" type="ORF">COCON_G00230850</name>
</gene>
<dbReference type="Gene3D" id="1.25.40.10">
    <property type="entry name" value="Tetratricopeptide repeat domain"/>
    <property type="match status" value="1"/>
</dbReference>
<evidence type="ECO:0000256" key="2">
    <source>
        <dbReference type="ARBA" id="ARBA00019992"/>
    </source>
</evidence>
<evidence type="ECO:0000313" key="5">
    <source>
        <dbReference type="EMBL" id="KAJ8249869.1"/>
    </source>
</evidence>
<dbReference type="InterPro" id="IPR011990">
    <property type="entry name" value="TPR-like_helical_dom_sf"/>
</dbReference>
<dbReference type="SUPFAM" id="SSF48452">
    <property type="entry name" value="TPR-like"/>
    <property type="match status" value="1"/>
</dbReference>
<dbReference type="EMBL" id="JAFJMO010000019">
    <property type="protein sequence ID" value="KAJ8249869.1"/>
    <property type="molecule type" value="Genomic_DNA"/>
</dbReference>
<dbReference type="CDD" id="cd05804">
    <property type="entry name" value="StaR_like"/>
    <property type="match status" value="1"/>
</dbReference>
<sequence length="466" mass="52632">MNPASFRDCKAWQADGLSLSTTSNEACKLFDATLSQYATWRNDESLGGIEGCISAMQKADPNFVMGHAIAAGLELVGTGSSLRLNERLAGDVARLVEMAAGQSLTPRERLHVSGVEHFAKGRHSEACEAWEEILLDHPRDMLAIKLAHDGYFYLGQQTPMRDSLARVLHHWTPQIPLYSYLKSMYSFGLEETRCYDEAEKVAKEGLEMNPQDGWAAHTVAHVHEMRAEMDKGLQFMASTEKGWEVCDMIASHNYWHWSLYFIEKGQYEEALTIFDNHVMRLCKASGSMLDMVDACSMLYRLEMEGVNVKDRYRELLQQTKPHTEDHVLLFNDLHFLMTALGAKEEATSRRLVETLQELAEAPGENLQHQLARGLGVPMCQAMVAYDQGDFGKAVELLRPLRYRFTGIGGSDAQRDVFQQLLVHSALKSDKKQHQKFARCLLVERDAARPNSLLTNRLIQRANALHI</sequence>
<keyword evidence="4" id="KW-0802">TPR repeat</keyword>
<dbReference type="AlphaFoldDB" id="A0A9Q1CV84"/>
<evidence type="ECO:0000313" key="6">
    <source>
        <dbReference type="Proteomes" id="UP001152803"/>
    </source>
</evidence>
<name>A0A9Q1CV84_CONCO</name>
<organism evidence="5 6">
    <name type="scientific">Conger conger</name>
    <name type="common">Conger eel</name>
    <name type="synonym">Muraena conger</name>
    <dbReference type="NCBI Taxonomy" id="82655"/>
    <lineage>
        <taxon>Eukaryota</taxon>
        <taxon>Metazoa</taxon>
        <taxon>Chordata</taxon>
        <taxon>Craniata</taxon>
        <taxon>Vertebrata</taxon>
        <taxon>Euteleostomi</taxon>
        <taxon>Actinopterygii</taxon>
        <taxon>Neopterygii</taxon>
        <taxon>Teleostei</taxon>
        <taxon>Anguilliformes</taxon>
        <taxon>Congridae</taxon>
        <taxon>Conger</taxon>
    </lineage>
</organism>
<evidence type="ECO:0000256" key="3">
    <source>
        <dbReference type="ARBA" id="ARBA00022737"/>
    </source>
</evidence>
<evidence type="ECO:0000256" key="4">
    <source>
        <dbReference type="ARBA" id="ARBA00022803"/>
    </source>
</evidence>
<proteinExistence type="inferred from homology"/>
<dbReference type="Proteomes" id="UP001152803">
    <property type="component" value="Unassembled WGS sequence"/>
</dbReference>
<reference evidence="5" key="1">
    <citation type="journal article" date="2023" name="Science">
        <title>Genome structures resolve the early diversification of teleost fishes.</title>
        <authorList>
            <person name="Parey E."/>
            <person name="Louis A."/>
            <person name="Montfort J."/>
            <person name="Bouchez O."/>
            <person name="Roques C."/>
            <person name="Iampietro C."/>
            <person name="Lluch J."/>
            <person name="Castinel A."/>
            <person name="Donnadieu C."/>
            <person name="Desvignes T."/>
            <person name="Floi Bucao C."/>
            <person name="Jouanno E."/>
            <person name="Wen M."/>
            <person name="Mejri S."/>
            <person name="Dirks R."/>
            <person name="Jansen H."/>
            <person name="Henkel C."/>
            <person name="Chen W.J."/>
            <person name="Zahm M."/>
            <person name="Cabau C."/>
            <person name="Klopp C."/>
            <person name="Thompson A.W."/>
            <person name="Robinson-Rechavi M."/>
            <person name="Braasch I."/>
            <person name="Lecointre G."/>
            <person name="Bobe J."/>
            <person name="Postlethwait J.H."/>
            <person name="Berthelot C."/>
            <person name="Roest Crollius H."/>
            <person name="Guiguen Y."/>
        </authorList>
    </citation>
    <scope>NUCLEOTIDE SEQUENCE</scope>
    <source>
        <strain evidence="5">Concon-B</strain>
    </source>
</reference>